<dbReference type="AlphaFoldDB" id="A0A0V1MMC7"/>
<dbReference type="Proteomes" id="UP000054843">
    <property type="component" value="Unassembled WGS sequence"/>
</dbReference>
<name>A0A0V1MMC7_9BILA</name>
<dbReference type="EMBL" id="JYDO01000074">
    <property type="protein sequence ID" value="KRZ72704.1"/>
    <property type="molecule type" value="Genomic_DNA"/>
</dbReference>
<protein>
    <submittedName>
        <fullName evidence="1">Uncharacterized protein</fullName>
    </submittedName>
</protein>
<proteinExistence type="predicted"/>
<sequence>MPDIRSTALLMRQHLFATACIFIQWSRVVKSVIDEMCIIWQGLKFVAGRPQSQGAVERLNASLKKNWRFGCVKITAQSGLWVCNLSGGKSTSALNTT</sequence>
<comment type="caution">
    <text evidence="1">The sequence shown here is derived from an EMBL/GenBank/DDBJ whole genome shotgun (WGS) entry which is preliminary data.</text>
</comment>
<gene>
    <name evidence="1" type="ORF">T10_13513</name>
</gene>
<evidence type="ECO:0000313" key="2">
    <source>
        <dbReference type="Proteomes" id="UP000054843"/>
    </source>
</evidence>
<organism evidence="1 2">
    <name type="scientific">Trichinella papuae</name>
    <dbReference type="NCBI Taxonomy" id="268474"/>
    <lineage>
        <taxon>Eukaryota</taxon>
        <taxon>Metazoa</taxon>
        <taxon>Ecdysozoa</taxon>
        <taxon>Nematoda</taxon>
        <taxon>Enoplea</taxon>
        <taxon>Dorylaimia</taxon>
        <taxon>Trichinellida</taxon>
        <taxon>Trichinellidae</taxon>
        <taxon>Trichinella</taxon>
    </lineage>
</organism>
<evidence type="ECO:0000313" key="1">
    <source>
        <dbReference type="EMBL" id="KRZ72704.1"/>
    </source>
</evidence>
<accession>A0A0V1MMC7</accession>
<keyword evidence="2" id="KW-1185">Reference proteome</keyword>
<reference evidence="1 2" key="1">
    <citation type="submission" date="2015-01" db="EMBL/GenBank/DDBJ databases">
        <title>Evolution of Trichinella species and genotypes.</title>
        <authorList>
            <person name="Korhonen P.K."/>
            <person name="Edoardo P."/>
            <person name="Giuseppe L.R."/>
            <person name="Gasser R.B."/>
        </authorList>
    </citation>
    <scope>NUCLEOTIDE SEQUENCE [LARGE SCALE GENOMIC DNA]</scope>
    <source>
        <strain evidence="1">ISS1980</strain>
    </source>
</reference>